<feature type="binding site" evidence="6">
    <location>
        <position position="132"/>
    </location>
    <ligand>
        <name>S-adenosyl-L-methionine</name>
        <dbReference type="ChEBI" id="CHEBI:59789"/>
    </ligand>
</feature>
<keyword evidence="4 5" id="KW-0819">tRNA processing</keyword>
<dbReference type="Gene3D" id="3.40.50.150">
    <property type="entry name" value="Vaccinia Virus protein VP39"/>
    <property type="match status" value="1"/>
</dbReference>
<feature type="binding site" evidence="6">
    <location>
        <begin position="111"/>
        <end position="114"/>
    </location>
    <ligand>
        <name>S-adenosyl-L-methionine</name>
        <dbReference type="ChEBI" id="CHEBI:59789"/>
    </ligand>
</feature>
<evidence type="ECO:0000256" key="7">
    <source>
        <dbReference type="SAM" id="MobiDB-lite"/>
    </source>
</evidence>
<comment type="catalytic activity">
    <reaction evidence="5">
        <text>adenosine(58) in tRNA + S-adenosyl-L-methionine = N(1)-methyladenosine(58) in tRNA + S-adenosyl-L-homocysteine + H(+)</text>
        <dbReference type="Rhea" id="RHEA:43152"/>
        <dbReference type="Rhea" id="RHEA-COMP:10365"/>
        <dbReference type="Rhea" id="RHEA-COMP:10366"/>
        <dbReference type="ChEBI" id="CHEBI:15378"/>
        <dbReference type="ChEBI" id="CHEBI:57856"/>
        <dbReference type="ChEBI" id="CHEBI:59789"/>
        <dbReference type="ChEBI" id="CHEBI:74411"/>
        <dbReference type="ChEBI" id="CHEBI:74491"/>
        <dbReference type="EC" id="2.1.1.220"/>
    </reaction>
</comment>
<dbReference type="PIRSF" id="PIRSF017269">
    <property type="entry name" value="GCD14"/>
    <property type="match status" value="1"/>
</dbReference>
<dbReference type="SUPFAM" id="SSF53335">
    <property type="entry name" value="S-adenosyl-L-methionine-dependent methyltransferases"/>
    <property type="match status" value="1"/>
</dbReference>
<evidence type="ECO:0000256" key="5">
    <source>
        <dbReference type="PIRNR" id="PIRNR017269"/>
    </source>
</evidence>
<dbReference type="GO" id="GO:0031515">
    <property type="term" value="C:tRNA (m1A) methyltransferase complex"/>
    <property type="evidence" value="ECO:0007669"/>
    <property type="project" value="UniProtKB-UniRule"/>
</dbReference>
<dbReference type="AlphaFoldDB" id="A0A212R3K4"/>
<dbReference type="RefSeq" id="WP_159461658.1">
    <property type="nucleotide sequence ID" value="NZ_FYEK01000028.1"/>
</dbReference>
<comment type="function">
    <text evidence="5">Catalyzes the S-adenosyl-L-methionine-dependent formation of N(1)-methyladenine at position 58 (m1A58) in tRNA.</text>
</comment>
<dbReference type="Proteomes" id="UP000197025">
    <property type="component" value="Unassembled WGS sequence"/>
</dbReference>
<evidence type="ECO:0000256" key="1">
    <source>
        <dbReference type="ARBA" id="ARBA00022603"/>
    </source>
</evidence>
<feature type="binding site" evidence="6">
    <location>
        <position position="160"/>
    </location>
    <ligand>
        <name>S-adenosyl-L-methionine</name>
        <dbReference type="ChEBI" id="CHEBI:59789"/>
    </ligand>
</feature>
<feature type="binding site" evidence="6">
    <location>
        <position position="176"/>
    </location>
    <ligand>
        <name>S-adenosyl-L-methionine</name>
        <dbReference type="ChEBI" id="CHEBI:59789"/>
    </ligand>
</feature>
<dbReference type="InterPro" id="IPR029063">
    <property type="entry name" value="SAM-dependent_MTases_sf"/>
</dbReference>
<dbReference type="InterPro" id="IPR014816">
    <property type="entry name" value="tRNA_MeTrfase_Gcd14"/>
</dbReference>
<evidence type="ECO:0000256" key="4">
    <source>
        <dbReference type="ARBA" id="ARBA00022694"/>
    </source>
</evidence>
<reference evidence="10" key="1">
    <citation type="submission" date="2017-06" db="EMBL/GenBank/DDBJ databases">
        <authorList>
            <person name="Varghese N."/>
            <person name="Submissions S."/>
        </authorList>
    </citation>
    <scope>NUCLEOTIDE SEQUENCE [LARGE SCALE GENOMIC DNA]</scope>
    <source>
        <strain evidence="10">JAD2</strain>
    </source>
</reference>
<keyword evidence="2 5" id="KW-0808">Transferase</keyword>
<dbReference type="InterPro" id="IPR049470">
    <property type="entry name" value="TRM61_C"/>
</dbReference>
<comment type="subunit">
    <text evidence="5">Homotetramer composed of a dimer of dimers.</text>
</comment>
<proteinExistence type="inferred from homology"/>
<dbReference type="OrthoDB" id="9781391at2"/>
<gene>
    <name evidence="9" type="ORF">SAMN02746019_00001560</name>
</gene>
<evidence type="ECO:0000313" key="9">
    <source>
        <dbReference type="EMBL" id="SNB66593.1"/>
    </source>
</evidence>
<evidence type="ECO:0000256" key="2">
    <source>
        <dbReference type="ARBA" id="ARBA00022679"/>
    </source>
</evidence>
<dbReference type="FunFam" id="3.10.330.20:FF:000003">
    <property type="entry name" value="tRNA (Adenine(58)-N(1))-methyltransferase, mitochondrial isoform X1"/>
    <property type="match status" value="1"/>
</dbReference>
<keyword evidence="3 5" id="KW-0949">S-adenosyl-L-methionine</keyword>
<dbReference type="Pfam" id="PF08704">
    <property type="entry name" value="GCD14"/>
    <property type="match status" value="1"/>
</dbReference>
<evidence type="ECO:0000313" key="10">
    <source>
        <dbReference type="Proteomes" id="UP000197025"/>
    </source>
</evidence>
<dbReference type="Pfam" id="PF14801">
    <property type="entry name" value="TrmI-like_N"/>
    <property type="match status" value="1"/>
</dbReference>
<dbReference type="EMBL" id="FYEK01000028">
    <property type="protein sequence ID" value="SNB66593.1"/>
    <property type="molecule type" value="Genomic_DNA"/>
</dbReference>
<dbReference type="PANTHER" id="PTHR12133:SF1">
    <property type="entry name" value="TRNA (ADENINE(58)-N(1))-METHYLTRANSFERASE, MITOCHONDRIAL"/>
    <property type="match status" value="1"/>
</dbReference>
<accession>A0A212R3K4</accession>
<feature type="domain" description="tRNA (adenine(58)-N(1))-methyltransferase catalytic subunit TRM61 C-terminal" evidence="8">
    <location>
        <begin position="64"/>
        <end position="234"/>
    </location>
</feature>
<keyword evidence="10" id="KW-1185">Reference proteome</keyword>
<keyword evidence="1 5" id="KW-0489">Methyltransferase</keyword>
<dbReference type="PROSITE" id="PS51620">
    <property type="entry name" value="SAM_TRM61"/>
    <property type="match status" value="1"/>
</dbReference>
<dbReference type="EC" id="2.1.1.220" evidence="5"/>
<dbReference type="Gene3D" id="3.10.330.20">
    <property type="match status" value="1"/>
</dbReference>
<dbReference type="GO" id="GO:0030488">
    <property type="term" value="P:tRNA methylation"/>
    <property type="evidence" value="ECO:0007669"/>
    <property type="project" value="InterPro"/>
</dbReference>
<organism evidence="9 10">
    <name type="scientific">Thermoflexus hugenholtzii JAD2</name>
    <dbReference type="NCBI Taxonomy" id="877466"/>
    <lineage>
        <taxon>Bacteria</taxon>
        <taxon>Bacillati</taxon>
        <taxon>Chloroflexota</taxon>
        <taxon>Thermoflexia</taxon>
        <taxon>Thermoflexales</taxon>
        <taxon>Thermoflexaceae</taxon>
        <taxon>Thermoflexus</taxon>
    </lineage>
</organism>
<evidence type="ECO:0000256" key="6">
    <source>
        <dbReference type="PIRSR" id="PIRSR017269-1"/>
    </source>
</evidence>
<dbReference type="PANTHER" id="PTHR12133">
    <property type="entry name" value="TRNA (ADENINE(58)-N(1))-METHYLTRANSFERASE"/>
    <property type="match status" value="1"/>
</dbReference>
<dbReference type="InParanoid" id="A0A212R3K4"/>
<comment type="similarity">
    <text evidence="5">Belongs to the class I-like SAM-binding methyltransferase superfamily. TRM61 family.</text>
</comment>
<evidence type="ECO:0000256" key="3">
    <source>
        <dbReference type="ARBA" id="ARBA00022691"/>
    </source>
</evidence>
<evidence type="ECO:0000259" key="8">
    <source>
        <dbReference type="Pfam" id="PF08704"/>
    </source>
</evidence>
<dbReference type="GO" id="GO:0160107">
    <property type="term" value="F:tRNA (adenine(58)-N1)-methyltransferase activity"/>
    <property type="evidence" value="ECO:0007669"/>
    <property type="project" value="UniProtKB-EC"/>
</dbReference>
<name>A0A212R3K4_9CHLR</name>
<dbReference type="CDD" id="cd02440">
    <property type="entry name" value="AdoMet_MTases"/>
    <property type="match status" value="1"/>
</dbReference>
<sequence length="289" mass="32171">MQEPSKAAKPGDLALLLDARGKPFLVRLEPGGRLHTHRGVVAHEDCIGRPWGSVVRSHRGEPFYLLEPSTEELIRYLPRQTQILYPKDIGYILLKLAVRPGRLILEAGTGSGGLTLALAQAVWPLGRVITYEVRPEMQALARRNLERVGLAEMVTWRLRDIAEGFEETEADALFLDLPEPWAYLPQAAAALRSGGFFGAILPTANQVIRLLEALPAHGFGFIETVEVLLRPYHAVGWRFRPADRMVAHTGFLIFARRLLEPLATEEGTLPSALEEEEKEEPHEAFQGPV</sequence>
<feature type="region of interest" description="Disordered" evidence="7">
    <location>
        <begin position="268"/>
        <end position="289"/>
    </location>
</feature>
<protein>
    <recommendedName>
        <fullName evidence="5">tRNA (adenine(58)-N(1))-methyltransferase TrmI</fullName>
        <ecNumber evidence="5">2.1.1.220</ecNumber>
    </recommendedName>
</protein>